<evidence type="ECO:0000259" key="5">
    <source>
        <dbReference type="PROSITE" id="PS50113"/>
    </source>
</evidence>
<dbReference type="CDD" id="cd16434">
    <property type="entry name" value="CheB-CheR_fusion"/>
    <property type="match status" value="1"/>
</dbReference>
<dbReference type="InterPro" id="IPR003594">
    <property type="entry name" value="HATPase_dom"/>
</dbReference>
<feature type="domain" description="CheB-type methylesterase" evidence="6">
    <location>
        <begin position="8"/>
        <end position="191"/>
    </location>
</feature>
<evidence type="ECO:0000256" key="2">
    <source>
        <dbReference type="SAM" id="Coils"/>
    </source>
</evidence>
<feature type="active site" evidence="1">
    <location>
        <position position="133"/>
    </location>
</feature>
<dbReference type="InterPro" id="IPR050903">
    <property type="entry name" value="Bact_Chemotaxis_MeTrfase"/>
</dbReference>
<keyword evidence="2" id="KW-0175">Coiled coil</keyword>
<dbReference type="InterPro" id="IPR036097">
    <property type="entry name" value="HisK_dim/P_sf"/>
</dbReference>
<keyword evidence="1" id="KW-0145">Chemotaxis</keyword>
<dbReference type="InterPro" id="IPR000700">
    <property type="entry name" value="PAS-assoc_C"/>
</dbReference>
<feature type="domain" description="PAC" evidence="5">
    <location>
        <begin position="791"/>
        <end position="842"/>
    </location>
</feature>
<dbReference type="PROSITE" id="PS50112">
    <property type="entry name" value="PAS"/>
    <property type="match status" value="1"/>
</dbReference>
<dbReference type="Pfam" id="PF01739">
    <property type="entry name" value="CheR"/>
    <property type="match status" value="1"/>
</dbReference>
<dbReference type="PANTHER" id="PTHR24422">
    <property type="entry name" value="CHEMOTAXIS PROTEIN METHYLTRANSFERASE"/>
    <property type="match status" value="1"/>
</dbReference>
<dbReference type="Pfam" id="PF01339">
    <property type="entry name" value="CheB_methylest"/>
    <property type="match status" value="1"/>
</dbReference>
<dbReference type="Gene3D" id="3.40.50.180">
    <property type="entry name" value="Methylesterase CheB, C-terminal domain"/>
    <property type="match status" value="1"/>
</dbReference>
<proteinExistence type="predicted"/>
<dbReference type="Proteomes" id="UP001172083">
    <property type="component" value="Unassembled WGS sequence"/>
</dbReference>
<dbReference type="Gene3D" id="3.30.450.20">
    <property type="entry name" value="PAS domain"/>
    <property type="match status" value="2"/>
</dbReference>
<dbReference type="SMART" id="SM00387">
    <property type="entry name" value="HATPase_c"/>
    <property type="match status" value="1"/>
</dbReference>
<dbReference type="RefSeq" id="WP_346758325.1">
    <property type="nucleotide sequence ID" value="NZ_JAUJEB010000001.1"/>
</dbReference>
<dbReference type="Gene3D" id="3.30.565.10">
    <property type="entry name" value="Histidine kinase-like ATPase, C-terminal domain"/>
    <property type="match status" value="1"/>
</dbReference>
<dbReference type="InterPro" id="IPR000014">
    <property type="entry name" value="PAS"/>
</dbReference>
<dbReference type="Pfam" id="PF08447">
    <property type="entry name" value="PAS_3"/>
    <property type="match status" value="1"/>
</dbReference>
<dbReference type="CDD" id="cd00130">
    <property type="entry name" value="PAS"/>
    <property type="match status" value="2"/>
</dbReference>
<feature type="active site" evidence="1">
    <location>
        <position position="41"/>
    </location>
</feature>
<evidence type="ECO:0000259" key="7">
    <source>
        <dbReference type="PROSITE" id="PS50123"/>
    </source>
</evidence>
<dbReference type="SUPFAM" id="SSF53335">
    <property type="entry name" value="S-adenosyl-L-methionine-dependent methyltransferases"/>
    <property type="match status" value="1"/>
</dbReference>
<dbReference type="Pfam" id="PF03705">
    <property type="entry name" value="CheR_N"/>
    <property type="match status" value="1"/>
</dbReference>
<dbReference type="InterPro" id="IPR035909">
    <property type="entry name" value="CheB_C"/>
</dbReference>
<dbReference type="SUPFAM" id="SSF55874">
    <property type="entry name" value="ATPase domain of HSP90 chaperone/DNA topoisomerase II/histidine kinase"/>
    <property type="match status" value="1"/>
</dbReference>
<gene>
    <name evidence="8" type="ORF">QQ020_13160</name>
</gene>
<dbReference type="GO" id="GO:0008168">
    <property type="term" value="F:methyltransferase activity"/>
    <property type="evidence" value="ECO:0007669"/>
    <property type="project" value="UniProtKB-KW"/>
</dbReference>
<dbReference type="Gene3D" id="3.40.50.150">
    <property type="entry name" value="Vaccinia Virus protein VP39"/>
    <property type="match status" value="1"/>
</dbReference>
<keyword evidence="1" id="KW-0378">Hydrolase</keyword>
<protein>
    <submittedName>
        <fullName evidence="8">CheR family methyltransferase</fullName>
    </submittedName>
</protein>
<evidence type="ECO:0000259" key="6">
    <source>
        <dbReference type="PROSITE" id="PS50122"/>
    </source>
</evidence>
<dbReference type="SMART" id="SM00091">
    <property type="entry name" value="PAS"/>
    <property type="match status" value="3"/>
</dbReference>
<dbReference type="SUPFAM" id="SSF47757">
    <property type="entry name" value="Chemotaxis receptor methyltransferase CheR, N-terminal domain"/>
    <property type="match status" value="1"/>
</dbReference>
<dbReference type="InterPro" id="IPR022641">
    <property type="entry name" value="CheR_N"/>
</dbReference>
<comment type="caution">
    <text evidence="8">The sequence shown here is derived from an EMBL/GenBank/DDBJ whole genome shotgun (WGS) entry which is preliminary data.</text>
</comment>
<feature type="domain" description="PAS" evidence="4">
    <location>
        <begin position="836"/>
        <end position="906"/>
    </location>
</feature>
<dbReference type="InterPro" id="IPR036890">
    <property type="entry name" value="HATPase_C_sf"/>
</dbReference>
<dbReference type="PROSITE" id="PS50113">
    <property type="entry name" value="PAC"/>
    <property type="match status" value="1"/>
</dbReference>
<name>A0ABT8L5I6_9BACT</name>
<dbReference type="InterPro" id="IPR000780">
    <property type="entry name" value="CheR_MeTrfase"/>
</dbReference>
<feature type="active site" evidence="1">
    <location>
        <position position="14"/>
    </location>
</feature>
<dbReference type="InterPro" id="IPR005467">
    <property type="entry name" value="His_kinase_dom"/>
</dbReference>
<dbReference type="Pfam" id="PF13596">
    <property type="entry name" value="PAS_10"/>
    <property type="match status" value="1"/>
</dbReference>
<sequence>MNENQFSVVGIGASAGGLKVIQDFFDKIQAPVNATFIIIQHLSPDYKSMMDDLLSDHTSLEIETIQHNQLIKPHHIYLIPPNKNVEIYNDKFVLSEIDRAVPVNYPIDIFFQSLSRNFQERAVGIILSGTGTDGSRGIKAIKEEGGLILVQDPEKSEFDGMPKSAVNTGLVDIVGPVDLIASRLVNFLEIGRLDIQIDGLRLNNEFDHVKTLDAILDQLASRRNIDFKLYKKGTILRRIAKRIQILGLQSLSDYHDYLVREEIEAEILEKEFLIGVTSFFRDNGAFKYLKQKILGQIFKSKPATEEIRIWSVGCATGEEAYSLAILLDEYKKANNLKHSFKIFATDLNDLYLNEAAKGVFNNRLVVDLDKKRLEKYFIFKKDQCHIKKDIRNTIVFANHDILKNPPFINIDLIVCRNVLIYFEKDLQQSLFNRFNYCLSQNGFLFLGLNESVNSDNQNFLVISNKWKIYQNKSVVKELPQNNLFKLNLKRNQVSKKLDSPKNPTKTVFSSDSDIKQYISTLLKYYAPTFILVNDKLDVLHISGEAQKLMRFPRNRLEFNLENMVSRKNLGIFRAGIQRVNEENNSIKFSDIPFLNESDTTHLDLKFIPLWFEDLEEKLFIVELGNQSKKDSKVVKESYDGQRFYDKHVRSLEVKLKDTEQQLDEYIGQFEQTNEELQTSNEELMSSNEEMQSTNEELQAVNEELYSVNSELQSKLVEITDINNDINNLLSSTEIGTIFLDNQLKIRKYTPVIERLFNIQKSDIGRHIYNFTDNFDFDNYRNSLSKVLESRDSIEFEIKNSSNQKYYLMKINPFINHKGSLKGVVISFIDIDETTRIEEEINRWFDLSVDLISISDKDGHFRQLNQRFEELLGWTKDYMFHKPILEFIHADDKKDTKDYLKKLATAPSTHHFENRLITQDGSFRVIAWSCQSTQEGIIYSIGRDITQDKKNYENLKRSHEELEQFAYVATHDLRAPIVNIGSLVNIFETLGYVNDENKELFDKLKLAVSGIHDTLHDLIGIVALRKTIDQSIKKTSIKDLFESVVESIQEQVKMAHADIRTDFSEGEYISYIPGHIKSIIQNLLTNSVKYRSPRRKLKVKVKTSIEDEYVRLTVEDNGKGIDKNHHHHVFKLFKRLDESVEGKGIGLFAIKSQIESNGGKISFESDLDKGCKFTVLLKPMVEMAEEEELA</sequence>
<evidence type="ECO:0000256" key="1">
    <source>
        <dbReference type="PROSITE-ProRule" id="PRU00050"/>
    </source>
</evidence>
<reference evidence="8" key="1">
    <citation type="submission" date="2023-06" db="EMBL/GenBank/DDBJ databases">
        <title>Genomic of Agaribacillus aureum.</title>
        <authorList>
            <person name="Wang G."/>
        </authorList>
    </citation>
    <scope>NUCLEOTIDE SEQUENCE</scope>
    <source>
        <strain evidence="8">BMA12</strain>
    </source>
</reference>
<feature type="coiled-coil region" evidence="2">
    <location>
        <begin position="648"/>
        <end position="714"/>
    </location>
</feature>
<dbReference type="PROSITE" id="PS50123">
    <property type="entry name" value="CHER"/>
    <property type="match status" value="1"/>
</dbReference>
<dbReference type="InterPro" id="IPR029063">
    <property type="entry name" value="SAM-dependent_MTases_sf"/>
</dbReference>
<dbReference type="InterPro" id="IPR013655">
    <property type="entry name" value="PAS_fold_3"/>
</dbReference>
<dbReference type="PROSITE" id="PS50109">
    <property type="entry name" value="HIS_KIN"/>
    <property type="match status" value="1"/>
</dbReference>
<feature type="domain" description="CheR-type methyltransferase" evidence="7">
    <location>
        <begin position="219"/>
        <end position="452"/>
    </location>
</feature>
<dbReference type="SUPFAM" id="SSF52738">
    <property type="entry name" value="Methylesterase CheB, C-terminal domain"/>
    <property type="match status" value="1"/>
</dbReference>
<dbReference type="InterPro" id="IPR000673">
    <property type="entry name" value="Sig_transdc_resp-reg_Me-estase"/>
</dbReference>
<dbReference type="EMBL" id="JAUJEB010000001">
    <property type="protein sequence ID" value="MDN5213009.1"/>
    <property type="molecule type" value="Genomic_DNA"/>
</dbReference>
<dbReference type="PANTHER" id="PTHR24422:SF10">
    <property type="entry name" value="CHEMOTAXIS PROTEIN METHYLTRANSFERASE 2"/>
    <property type="match status" value="1"/>
</dbReference>
<dbReference type="SUPFAM" id="SSF47384">
    <property type="entry name" value="Homodimeric domain of signal transducing histidine kinase"/>
    <property type="match status" value="1"/>
</dbReference>
<keyword evidence="9" id="KW-1185">Reference proteome</keyword>
<feature type="domain" description="Histidine kinase" evidence="3">
    <location>
        <begin position="967"/>
        <end position="1180"/>
    </location>
</feature>
<accession>A0ABT8L5I6</accession>
<dbReference type="GO" id="GO:0032259">
    <property type="term" value="P:methylation"/>
    <property type="evidence" value="ECO:0007669"/>
    <property type="project" value="UniProtKB-KW"/>
</dbReference>
<evidence type="ECO:0000313" key="8">
    <source>
        <dbReference type="EMBL" id="MDN5213009.1"/>
    </source>
</evidence>
<evidence type="ECO:0000313" key="9">
    <source>
        <dbReference type="Proteomes" id="UP001172083"/>
    </source>
</evidence>
<organism evidence="8 9">
    <name type="scientific">Agaribacillus aureus</name>
    <dbReference type="NCBI Taxonomy" id="3051825"/>
    <lineage>
        <taxon>Bacteria</taxon>
        <taxon>Pseudomonadati</taxon>
        <taxon>Bacteroidota</taxon>
        <taxon>Cytophagia</taxon>
        <taxon>Cytophagales</taxon>
        <taxon>Splendidivirgaceae</taxon>
        <taxon>Agaribacillus</taxon>
    </lineage>
</organism>
<dbReference type="SUPFAM" id="SSF55785">
    <property type="entry name" value="PYP-like sensor domain (PAS domain)"/>
    <property type="match status" value="2"/>
</dbReference>
<evidence type="ECO:0000259" key="3">
    <source>
        <dbReference type="PROSITE" id="PS50109"/>
    </source>
</evidence>
<dbReference type="PRINTS" id="PR00996">
    <property type="entry name" value="CHERMTFRASE"/>
</dbReference>
<keyword evidence="8" id="KW-0808">Transferase</keyword>
<dbReference type="InterPro" id="IPR035965">
    <property type="entry name" value="PAS-like_dom_sf"/>
</dbReference>
<dbReference type="PROSITE" id="PS50122">
    <property type="entry name" value="CHEB"/>
    <property type="match status" value="1"/>
</dbReference>
<keyword evidence="8" id="KW-0489">Methyltransferase</keyword>
<dbReference type="NCBIfam" id="TIGR00229">
    <property type="entry name" value="sensory_box"/>
    <property type="match status" value="1"/>
</dbReference>
<dbReference type="InterPro" id="IPR022642">
    <property type="entry name" value="CheR_C"/>
</dbReference>
<evidence type="ECO:0000259" key="4">
    <source>
        <dbReference type="PROSITE" id="PS50112"/>
    </source>
</evidence>
<dbReference type="SMART" id="SM00138">
    <property type="entry name" value="MeTrc"/>
    <property type="match status" value="1"/>
</dbReference>
<dbReference type="Pfam" id="PF02518">
    <property type="entry name" value="HATPase_c"/>
    <property type="match status" value="1"/>
</dbReference>